<comment type="subcellular location">
    <subcellularLocation>
        <location evidence="1">Membrane</location>
        <topology evidence="1">Multi-pass membrane protein</topology>
    </subcellularLocation>
</comment>
<dbReference type="Proteomes" id="UP000668403">
    <property type="component" value="Unassembled WGS sequence"/>
</dbReference>
<name>A0A939TJL6_9MICO</name>
<dbReference type="PANTHER" id="PTHR23514">
    <property type="entry name" value="BYPASS OF STOP CODON PROTEIN 6"/>
    <property type="match status" value="1"/>
</dbReference>
<dbReference type="RefSeq" id="WP_208237519.1">
    <property type="nucleotide sequence ID" value="NZ_BAAAQU010000001.1"/>
</dbReference>
<accession>A0A939TJL6</accession>
<dbReference type="InterPro" id="IPR036259">
    <property type="entry name" value="MFS_trans_sf"/>
</dbReference>
<dbReference type="InterPro" id="IPR051788">
    <property type="entry name" value="MFS_Transporter"/>
</dbReference>
<feature type="transmembrane region" description="Helical" evidence="5">
    <location>
        <begin position="63"/>
        <end position="83"/>
    </location>
</feature>
<proteinExistence type="predicted"/>
<organism evidence="6 7">
    <name type="scientific">Leucobacter tardus</name>
    <dbReference type="NCBI Taxonomy" id="501483"/>
    <lineage>
        <taxon>Bacteria</taxon>
        <taxon>Bacillati</taxon>
        <taxon>Actinomycetota</taxon>
        <taxon>Actinomycetes</taxon>
        <taxon>Micrococcales</taxon>
        <taxon>Microbacteriaceae</taxon>
        <taxon>Leucobacter</taxon>
    </lineage>
</organism>
<reference evidence="6" key="1">
    <citation type="submission" date="2021-03" db="EMBL/GenBank/DDBJ databases">
        <title>Leucobacter chromiisoli sp. nov., isolated from chromium-containing soil of chemical plant.</title>
        <authorList>
            <person name="Xu Z."/>
        </authorList>
    </citation>
    <scope>NUCLEOTIDE SEQUENCE</scope>
    <source>
        <strain evidence="6">K 70/01</strain>
    </source>
</reference>
<evidence type="ECO:0000256" key="2">
    <source>
        <dbReference type="ARBA" id="ARBA00022692"/>
    </source>
</evidence>
<evidence type="ECO:0000256" key="1">
    <source>
        <dbReference type="ARBA" id="ARBA00004141"/>
    </source>
</evidence>
<feature type="transmembrane region" description="Helical" evidence="5">
    <location>
        <begin position="204"/>
        <end position="224"/>
    </location>
</feature>
<dbReference type="PANTHER" id="PTHR23514:SF13">
    <property type="entry name" value="INNER MEMBRANE PROTEIN YBJJ"/>
    <property type="match status" value="1"/>
</dbReference>
<keyword evidence="3 5" id="KW-1133">Transmembrane helix</keyword>
<feature type="transmembrane region" description="Helical" evidence="5">
    <location>
        <begin position="264"/>
        <end position="285"/>
    </location>
</feature>
<protein>
    <submittedName>
        <fullName evidence="6">MFS transporter</fullName>
    </submittedName>
</protein>
<feature type="transmembrane region" description="Helical" evidence="5">
    <location>
        <begin position="131"/>
        <end position="152"/>
    </location>
</feature>
<dbReference type="AlphaFoldDB" id="A0A939TJL6"/>
<evidence type="ECO:0000313" key="7">
    <source>
        <dbReference type="Proteomes" id="UP000668403"/>
    </source>
</evidence>
<sequence>MTIIGTILLAAAVASAPWGTTGIVLAASLFLTGVFDAVVDVAQNVAGIRIEHTAGRSILSSMHALWSLGGVAGGVASTAAAAVGVDARVYLVAAALSAVALVSLGAVILGRGADQPVVAPDAPHPQASRSRWRAVAIGAVPLVVVAMGGTMVEDVANNWAALAGTQLGSLDIEAAGIAFTVMIASQCIGRFTGDALISRFGRAAIARMGGTAIAIGGIVVVSTPGSAAQVLIGLGLAGFGSATIVPSALAVASRLPGLQEGAGVTLFSWLMRLGFLATSPVIGALTEAGSIRLGIALLIPIGVATFLCSGALTSGDSGTTPSK</sequence>
<keyword evidence="7" id="KW-1185">Reference proteome</keyword>
<feature type="transmembrane region" description="Helical" evidence="5">
    <location>
        <begin position="89"/>
        <end position="110"/>
    </location>
</feature>
<dbReference type="SUPFAM" id="SSF103473">
    <property type="entry name" value="MFS general substrate transporter"/>
    <property type="match status" value="1"/>
</dbReference>
<comment type="caution">
    <text evidence="6">The sequence shown here is derived from an EMBL/GenBank/DDBJ whole genome shotgun (WGS) entry which is preliminary data.</text>
</comment>
<feature type="transmembrane region" description="Helical" evidence="5">
    <location>
        <begin position="291"/>
        <end position="313"/>
    </location>
</feature>
<evidence type="ECO:0000313" key="6">
    <source>
        <dbReference type="EMBL" id="MBO2989366.1"/>
    </source>
</evidence>
<evidence type="ECO:0000256" key="5">
    <source>
        <dbReference type="SAM" id="Phobius"/>
    </source>
</evidence>
<evidence type="ECO:0000256" key="4">
    <source>
        <dbReference type="ARBA" id="ARBA00023136"/>
    </source>
</evidence>
<keyword evidence="4 5" id="KW-0472">Membrane</keyword>
<dbReference type="EMBL" id="JAGFBF010000002">
    <property type="protein sequence ID" value="MBO2989366.1"/>
    <property type="molecule type" value="Genomic_DNA"/>
</dbReference>
<feature type="transmembrane region" description="Helical" evidence="5">
    <location>
        <begin position="230"/>
        <end position="252"/>
    </location>
</feature>
<feature type="transmembrane region" description="Helical" evidence="5">
    <location>
        <begin position="172"/>
        <end position="192"/>
    </location>
</feature>
<dbReference type="Gene3D" id="1.20.1250.20">
    <property type="entry name" value="MFS general substrate transporter like domains"/>
    <property type="match status" value="1"/>
</dbReference>
<evidence type="ECO:0000256" key="3">
    <source>
        <dbReference type="ARBA" id="ARBA00022989"/>
    </source>
</evidence>
<gene>
    <name evidence="6" type="ORF">J4H85_05065</name>
</gene>
<keyword evidence="2 5" id="KW-0812">Transmembrane</keyword>
<dbReference type="GO" id="GO:0016020">
    <property type="term" value="C:membrane"/>
    <property type="evidence" value="ECO:0007669"/>
    <property type="project" value="UniProtKB-SubCell"/>
</dbReference>